<feature type="compositionally biased region" description="Basic and acidic residues" evidence="1">
    <location>
        <begin position="333"/>
        <end position="354"/>
    </location>
</feature>
<feature type="compositionally biased region" description="Basic residues" evidence="1">
    <location>
        <begin position="380"/>
        <end position="396"/>
    </location>
</feature>
<feature type="compositionally biased region" description="Basic and acidic residues" evidence="1">
    <location>
        <begin position="233"/>
        <end position="251"/>
    </location>
</feature>
<reference evidence="2" key="1">
    <citation type="submission" date="2020-02" db="EMBL/GenBank/DDBJ databases">
        <authorList>
            <person name="Meier V. D."/>
        </authorList>
    </citation>
    <scope>NUCLEOTIDE SEQUENCE</scope>
    <source>
        <strain evidence="2">AVDCRST_MAG25</strain>
    </source>
</reference>
<feature type="compositionally biased region" description="Basic residues" evidence="1">
    <location>
        <begin position="171"/>
        <end position="190"/>
    </location>
</feature>
<feature type="compositionally biased region" description="Basic and acidic residues" evidence="1">
    <location>
        <begin position="428"/>
        <end position="440"/>
    </location>
</feature>
<gene>
    <name evidence="2" type="ORF">AVDCRST_MAG25-3238</name>
</gene>
<dbReference type="AlphaFoldDB" id="A0A6J4SAK0"/>
<feature type="compositionally biased region" description="Basic and acidic residues" evidence="1">
    <location>
        <begin position="51"/>
        <end position="63"/>
    </location>
</feature>
<name>A0A6J4SAK0_9ACTN</name>
<feature type="compositionally biased region" description="Basic residues" evidence="1">
    <location>
        <begin position="355"/>
        <end position="368"/>
    </location>
</feature>
<accession>A0A6J4SAK0</accession>
<protein>
    <submittedName>
        <fullName evidence="2">Cobalt-zinc-cadmium resistance protein CzcA Cation efflux system protein CusA</fullName>
    </submittedName>
</protein>
<feature type="compositionally biased region" description="Basic and acidic residues" evidence="1">
    <location>
        <begin position="124"/>
        <end position="136"/>
    </location>
</feature>
<feature type="non-terminal residue" evidence="2">
    <location>
        <position position="440"/>
    </location>
</feature>
<feature type="compositionally biased region" description="Low complexity" evidence="1">
    <location>
        <begin position="69"/>
        <end position="86"/>
    </location>
</feature>
<evidence type="ECO:0000313" key="2">
    <source>
        <dbReference type="EMBL" id="CAA9488749.1"/>
    </source>
</evidence>
<feature type="compositionally biased region" description="Basic residues" evidence="1">
    <location>
        <begin position="91"/>
        <end position="101"/>
    </location>
</feature>
<feature type="compositionally biased region" description="Basic residues" evidence="1">
    <location>
        <begin position="137"/>
        <end position="146"/>
    </location>
</feature>
<proteinExistence type="predicted"/>
<feature type="compositionally biased region" description="Basic and acidic residues" evidence="1">
    <location>
        <begin position="1"/>
        <end position="18"/>
    </location>
</feature>
<evidence type="ECO:0000256" key="1">
    <source>
        <dbReference type="SAM" id="MobiDB-lite"/>
    </source>
</evidence>
<feature type="compositionally biased region" description="Basic residues" evidence="1">
    <location>
        <begin position="298"/>
        <end position="318"/>
    </location>
</feature>
<dbReference type="EMBL" id="CADCVI010000218">
    <property type="protein sequence ID" value="CAA9488749.1"/>
    <property type="molecule type" value="Genomic_DNA"/>
</dbReference>
<feature type="compositionally biased region" description="Basic and acidic residues" evidence="1">
    <location>
        <begin position="106"/>
        <end position="115"/>
    </location>
</feature>
<feature type="compositionally biased region" description="Basic and acidic residues" evidence="1">
    <location>
        <begin position="258"/>
        <end position="277"/>
    </location>
</feature>
<feature type="region of interest" description="Disordered" evidence="1">
    <location>
        <begin position="1"/>
        <end position="440"/>
    </location>
</feature>
<organism evidence="2">
    <name type="scientific">uncultured Rubrobacteraceae bacterium</name>
    <dbReference type="NCBI Taxonomy" id="349277"/>
    <lineage>
        <taxon>Bacteria</taxon>
        <taxon>Bacillati</taxon>
        <taxon>Actinomycetota</taxon>
        <taxon>Rubrobacteria</taxon>
        <taxon>Rubrobacterales</taxon>
        <taxon>Rubrobacteraceae</taxon>
        <taxon>environmental samples</taxon>
    </lineage>
</organism>
<feature type="non-terminal residue" evidence="2">
    <location>
        <position position="1"/>
    </location>
</feature>
<feature type="compositionally biased region" description="Basic and acidic residues" evidence="1">
    <location>
        <begin position="147"/>
        <end position="161"/>
    </location>
</feature>
<sequence>RRDQREAQALRGLHERGPRGRGLPALHRRRGQLQPGLSPAHREPGAGLYRRGGERQRAEDARQAGRGGARPLRPGLPGAGPAAGAADGRDRGHHNRRKRGRAQAGLRDRREGDRRERRHHQRPERHLGGQPRDRGVRQRRGGRKGRPLPERRYHLARDPARRHGFAGNTRGRARSHRPARGIRRFHRRGKGTAPRPRADRGRRGRGAGGPGAFRHQPGGWGSGRDRHGHHHVGGHELRLGRGKRGTADARPPRRRDRGRGGRERGHRGELQEFDPLHRGGSRAGVPDPGGLLRLPRNAAHHPARRPPHDRRGLRRAARHGNGPEPASAAGRAAPDRHRRLERDPARGLRPERPRPPRHGGRGRLRGRKGSATPDPDDRARHHIRPRAARLRFRRRGERPDLQQPGHPRHRRPHNLDLPHPPRRPRRLLAREGRPAQEEGL</sequence>